<evidence type="ECO:0000259" key="11">
    <source>
        <dbReference type="PROSITE" id="PS50850"/>
    </source>
</evidence>
<feature type="transmembrane region" description="Helical" evidence="10">
    <location>
        <begin position="50"/>
        <end position="69"/>
    </location>
</feature>
<gene>
    <name evidence="12" type="ORF">BST96_00415</name>
</gene>
<feature type="transmembrane region" description="Helical" evidence="10">
    <location>
        <begin position="289"/>
        <end position="306"/>
    </location>
</feature>
<dbReference type="InterPro" id="IPR001958">
    <property type="entry name" value="Tet-R_TetA/multi-R_MdtG-like"/>
</dbReference>
<dbReference type="InterPro" id="IPR004812">
    <property type="entry name" value="Efflux_drug-R_Bcr/CmlA"/>
</dbReference>
<keyword evidence="6" id="KW-1003">Cell membrane</keyword>
<reference evidence="12 13" key="1">
    <citation type="submission" date="2016-11" db="EMBL/GenBank/DDBJ databases">
        <title>Trade-off between light-utilization and light-protection in marine flavobacteria.</title>
        <authorList>
            <person name="Kumagai Y."/>
        </authorList>
    </citation>
    <scope>NUCLEOTIDE SEQUENCE [LARGE SCALE GENOMIC DNA]</scope>
    <source>
        <strain evidence="12 13">NBRC 107125</strain>
    </source>
</reference>
<dbReference type="Pfam" id="PF07690">
    <property type="entry name" value="MFS_1"/>
    <property type="match status" value="1"/>
</dbReference>
<dbReference type="GO" id="GO:0015385">
    <property type="term" value="F:sodium:proton antiporter activity"/>
    <property type="evidence" value="ECO:0007669"/>
    <property type="project" value="TreeGrafter"/>
</dbReference>
<keyword evidence="7 10" id="KW-0812">Transmembrane</keyword>
<keyword evidence="9 10" id="KW-0472">Membrane</keyword>
<dbReference type="PANTHER" id="PTHR23502">
    <property type="entry name" value="MAJOR FACILITATOR SUPERFAMILY"/>
    <property type="match status" value="1"/>
</dbReference>
<dbReference type="Proteomes" id="UP000193450">
    <property type="component" value="Chromosome"/>
</dbReference>
<feature type="transmembrane region" description="Helical" evidence="10">
    <location>
        <begin position="218"/>
        <end position="245"/>
    </location>
</feature>
<comment type="similarity">
    <text evidence="3 10">Belongs to the major facilitator superfamily. Bcr/CmlA family.</text>
</comment>
<feature type="transmembrane region" description="Helical" evidence="10">
    <location>
        <begin position="375"/>
        <end position="393"/>
    </location>
</feature>
<dbReference type="CDD" id="cd17320">
    <property type="entry name" value="MFS_MdfA_MDR_like"/>
    <property type="match status" value="1"/>
</dbReference>
<dbReference type="GO" id="GO:0042910">
    <property type="term" value="F:xenobiotic transmembrane transporter activity"/>
    <property type="evidence" value="ECO:0007669"/>
    <property type="project" value="InterPro"/>
</dbReference>
<evidence type="ECO:0000256" key="1">
    <source>
        <dbReference type="ARBA" id="ARBA00003279"/>
    </source>
</evidence>
<evidence type="ECO:0000313" key="12">
    <source>
        <dbReference type="EMBL" id="ARN72711.1"/>
    </source>
</evidence>
<keyword evidence="5 10" id="KW-0813">Transport</keyword>
<comment type="subcellular location">
    <subcellularLocation>
        <location evidence="10">Cell inner membrane</location>
        <topology evidence="10">Multi-pass membrane protein</topology>
    </subcellularLocation>
    <subcellularLocation>
        <location evidence="2">Cell membrane</location>
        <topology evidence="2">Multi-pass membrane protein</topology>
    </subcellularLocation>
</comment>
<evidence type="ECO:0000256" key="2">
    <source>
        <dbReference type="ARBA" id="ARBA00004651"/>
    </source>
</evidence>
<dbReference type="PRINTS" id="PR01035">
    <property type="entry name" value="TCRTETA"/>
</dbReference>
<evidence type="ECO:0000256" key="7">
    <source>
        <dbReference type="ARBA" id="ARBA00022692"/>
    </source>
</evidence>
<feature type="transmembrane region" description="Helical" evidence="10">
    <location>
        <begin position="12"/>
        <end position="30"/>
    </location>
</feature>
<evidence type="ECO:0000256" key="4">
    <source>
        <dbReference type="ARBA" id="ARBA00007520"/>
    </source>
</evidence>
<feature type="domain" description="Major facilitator superfamily (MFS) profile" evidence="11">
    <location>
        <begin position="12"/>
        <end position="397"/>
    </location>
</feature>
<feature type="transmembrane region" description="Helical" evidence="10">
    <location>
        <begin position="139"/>
        <end position="163"/>
    </location>
</feature>
<feature type="transmembrane region" description="Helical" evidence="10">
    <location>
        <begin position="257"/>
        <end position="277"/>
    </location>
</feature>
<feature type="transmembrane region" description="Helical" evidence="10">
    <location>
        <begin position="347"/>
        <end position="369"/>
    </location>
</feature>
<evidence type="ECO:0000256" key="5">
    <source>
        <dbReference type="ARBA" id="ARBA00022448"/>
    </source>
</evidence>
<dbReference type="STRING" id="716816.BST96_00415"/>
<comment type="function">
    <text evidence="1">Resistance to tetracycline by an active tetracycline efflux. This is an energy-dependent process that decreases the accumulation of the antibiotic in whole cells. This protein functions as a metal-tetracycline/H(+) antiporter.</text>
</comment>
<keyword evidence="10" id="KW-0997">Cell inner membrane</keyword>
<evidence type="ECO:0000256" key="10">
    <source>
        <dbReference type="RuleBase" id="RU365088"/>
    </source>
</evidence>
<dbReference type="AlphaFoldDB" id="A0A1X9N610"/>
<feature type="transmembrane region" description="Helical" evidence="10">
    <location>
        <begin position="81"/>
        <end position="100"/>
    </location>
</feature>
<dbReference type="InterPro" id="IPR011701">
    <property type="entry name" value="MFS"/>
</dbReference>
<dbReference type="InterPro" id="IPR020846">
    <property type="entry name" value="MFS_dom"/>
</dbReference>
<feature type="transmembrane region" description="Helical" evidence="10">
    <location>
        <begin position="312"/>
        <end position="335"/>
    </location>
</feature>
<dbReference type="InterPro" id="IPR005829">
    <property type="entry name" value="Sugar_transporter_CS"/>
</dbReference>
<dbReference type="NCBIfam" id="TIGR00710">
    <property type="entry name" value="efflux_Bcr_CflA"/>
    <property type="match status" value="1"/>
</dbReference>
<evidence type="ECO:0000256" key="8">
    <source>
        <dbReference type="ARBA" id="ARBA00022989"/>
    </source>
</evidence>
<dbReference type="PROSITE" id="PS50850">
    <property type="entry name" value="MFS"/>
    <property type="match status" value="1"/>
</dbReference>
<dbReference type="OrthoDB" id="9812221at2"/>
<keyword evidence="13" id="KW-1185">Reference proteome</keyword>
<feature type="transmembrane region" description="Helical" evidence="10">
    <location>
        <begin position="169"/>
        <end position="189"/>
    </location>
</feature>
<proteinExistence type="inferred from homology"/>
<dbReference type="NCBIfam" id="NF008314">
    <property type="entry name" value="PRK11102.1"/>
    <property type="match status" value="1"/>
</dbReference>
<dbReference type="RefSeq" id="WP_085756797.1">
    <property type="nucleotide sequence ID" value="NZ_CP019343.1"/>
</dbReference>
<dbReference type="EMBL" id="CP019343">
    <property type="protein sequence ID" value="ARN72711.1"/>
    <property type="molecule type" value="Genomic_DNA"/>
</dbReference>
<comment type="similarity">
    <text evidence="4">Belongs to the major facilitator superfamily. TCR/Tet family.</text>
</comment>
<name>A0A1X9N610_9GAMM</name>
<dbReference type="GO" id="GO:1990961">
    <property type="term" value="P:xenobiotic detoxification by transmembrane export across the plasma membrane"/>
    <property type="evidence" value="ECO:0007669"/>
    <property type="project" value="InterPro"/>
</dbReference>
<dbReference type="KEGG" id="osg:BST96_00415"/>
<dbReference type="PANTHER" id="PTHR23502:SF132">
    <property type="entry name" value="POLYAMINE TRANSPORTER 2-RELATED"/>
    <property type="match status" value="1"/>
</dbReference>
<evidence type="ECO:0000256" key="9">
    <source>
        <dbReference type="ARBA" id="ARBA00023136"/>
    </source>
</evidence>
<evidence type="ECO:0000313" key="13">
    <source>
        <dbReference type="Proteomes" id="UP000193450"/>
    </source>
</evidence>
<feature type="transmembrane region" description="Helical" evidence="10">
    <location>
        <begin position="106"/>
        <end position="127"/>
    </location>
</feature>
<dbReference type="GO" id="GO:0005886">
    <property type="term" value="C:plasma membrane"/>
    <property type="evidence" value="ECO:0007669"/>
    <property type="project" value="UniProtKB-SubCell"/>
</dbReference>
<evidence type="ECO:0000256" key="6">
    <source>
        <dbReference type="ARBA" id="ARBA00022475"/>
    </source>
</evidence>
<dbReference type="PROSITE" id="PS00216">
    <property type="entry name" value="SUGAR_TRANSPORT_1"/>
    <property type="match status" value="1"/>
</dbReference>
<keyword evidence="8 10" id="KW-1133">Transmembrane helix</keyword>
<sequence>MITNAHSQQRLTIPLIALLAFIVALTPLAIDMYLPALPAIAQTFNASAVQVQQTLTVFTLGFACGQLLVGPISDSVGRRRVMLAGSVLFAIAGLLCARVESVNELLLWRTLQGIAGAAATVMISASVKDRFEQDDYSRVMSFIVLSMTIAPLLAPLAGGYLALWLGWRSIFWALAILGLLACLLIALFIPETHPREKRQPMALGSTLRNYRKVLADPVSLTLMFSGAFSYACLFSFLISGAFVYIEGFGIAVDKVAYWFALNVIALMLLTFLNGRHVRRKGAPNMLRRGLYIQLAGALLLLPSLFVDSIWWVVGPCMMMIGAISMVASNIMATLLQRHATIAGTASSVVGSFRFGVGSLVASASTVLPFGVQTNMALTMVVSAVAAMVFFRLYRGVVNKPRISG</sequence>
<dbReference type="InterPro" id="IPR036259">
    <property type="entry name" value="MFS_trans_sf"/>
</dbReference>
<dbReference type="SUPFAM" id="SSF103473">
    <property type="entry name" value="MFS general substrate transporter"/>
    <property type="match status" value="1"/>
</dbReference>
<organism evidence="12 13">
    <name type="scientific">Oceanicoccus sagamiensis</name>
    <dbReference type="NCBI Taxonomy" id="716816"/>
    <lineage>
        <taxon>Bacteria</taxon>
        <taxon>Pseudomonadati</taxon>
        <taxon>Pseudomonadota</taxon>
        <taxon>Gammaproteobacteria</taxon>
        <taxon>Cellvibrionales</taxon>
        <taxon>Spongiibacteraceae</taxon>
        <taxon>Oceanicoccus</taxon>
    </lineage>
</organism>
<accession>A0A1X9N610</accession>
<evidence type="ECO:0000256" key="3">
    <source>
        <dbReference type="ARBA" id="ARBA00006236"/>
    </source>
</evidence>
<protein>
    <recommendedName>
        <fullName evidence="10">Bcr/CflA family efflux transporter</fullName>
    </recommendedName>
</protein>
<dbReference type="Gene3D" id="1.20.1720.10">
    <property type="entry name" value="Multidrug resistance protein D"/>
    <property type="match status" value="1"/>
</dbReference>